<name>A0AAE9SIR0_9FLAO</name>
<feature type="transmembrane region" description="Helical" evidence="1">
    <location>
        <begin position="43"/>
        <end position="62"/>
    </location>
</feature>
<feature type="transmembrane region" description="Helical" evidence="1">
    <location>
        <begin position="74"/>
        <end position="93"/>
    </location>
</feature>
<sequence>MVLKQKSDTLGALSSGLCLVHCVFTPFLFVIQSHAACCSHEAVPFWWKSIDVLFLVISFFAIQKSVQTTSKKWMQYALWITFLILFIIILNEYTQAMKLPEKSIYVPSLGLVLLHIYNRKYCQCANNTCCANN</sequence>
<dbReference type="RefSeq" id="WP_253679303.1">
    <property type="nucleotide sequence ID" value="NZ_CP050861.1"/>
</dbReference>
<accession>A0AAE9SIR0</accession>
<keyword evidence="1" id="KW-1133">Transmembrane helix</keyword>
<evidence type="ECO:0000256" key="1">
    <source>
        <dbReference type="SAM" id="Phobius"/>
    </source>
</evidence>
<dbReference type="Pfam" id="PF03203">
    <property type="entry name" value="MerC"/>
    <property type="match status" value="1"/>
</dbReference>
<organism evidence="2 3">
    <name type="scientific">Tenacibaculum mesophilum</name>
    <dbReference type="NCBI Taxonomy" id="104268"/>
    <lineage>
        <taxon>Bacteria</taxon>
        <taxon>Pseudomonadati</taxon>
        <taxon>Bacteroidota</taxon>
        <taxon>Flavobacteriia</taxon>
        <taxon>Flavobacteriales</taxon>
        <taxon>Flavobacteriaceae</taxon>
        <taxon>Tenacibaculum</taxon>
    </lineage>
</organism>
<feature type="transmembrane region" description="Helical" evidence="1">
    <location>
        <begin position="12"/>
        <end position="31"/>
    </location>
</feature>
<keyword evidence="1" id="KW-0812">Transmembrane</keyword>
<keyword evidence="1" id="KW-0472">Membrane</keyword>
<evidence type="ECO:0000313" key="3">
    <source>
        <dbReference type="Proteomes" id="UP001056837"/>
    </source>
</evidence>
<reference evidence="2" key="1">
    <citation type="submission" date="2020-04" db="EMBL/GenBank/DDBJ databases">
        <title>Tenacibaculum mesophilum bac2.</title>
        <authorList>
            <person name="Li M."/>
        </authorList>
    </citation>
    <scope>NUCLEOTIDE SEQUENCE</scope>
    <source>
        <strain evidence="2">Bac2</strain>
    </source>
</reference>
<dbReference type="Proteomes" id="UP001056837">
    <property type="component" value="Chromosome"/>
</dbReference>
<evidence type="ECO:0000313" key="2">
    <source>
        <dbReference type="EMBL" id="UTD15781.1"/>
    </source>
</evidence>
<gene>
    <name evidence="2" type="ORF">HER15_09995</name>
</gene>
<protein>
    <submittedName>
        <fullName evidence="2">MerC domain-containing protein</fullName>
    </submittedName>
</protein>
<dbReference type="AlphaFoldDB" id="A0AAE9SIR0"/>
<dbReference type="InterPro" id="IPR004891">
    <property type="entry name" value="Mercury-R_MerC"/>
</dbReference>
<dbReference type="GO" id="GO:0016020">
    <property type="term" value="C:membrane"/>
    <property type="evidence" value="ECO:0007669"/>
    <property type="project" value="InterPro"/>
</dbReference>
<dbReference type="EMBL" id="CP050861">
    <property type="protein sequence ID" value="UTD15781.1"/>
    <property type="molecule type" value="Genomic_DNA"/>
</dbReference>
<dbReference type="GO" id="GO:0015097">
    <property type="term" value="F:mercury ion transmembrane transporter activity"/>
    <property type="evidence" value="ECO:0007669"/>
    <property type="project" value="InterPro"/>
</dbReference>
<proteinExistence type="predicted"/>